<comment type="similarity">
    <text evidence="2">Belongs to the TerC family.</text>
</comment>
<dbReference type="Pfam" id="PF03741">
    <property type="entry name" value="TerC"/>
    <property type="match status" value="1"/>
</dbReference>
<proteinExistence type="inferred from homology"/>
<dbReference type="PANTHER" id="PTHR30238">
    <property type="entry name" value="MEMBRANE BOUND PREDICTED REDOX MODULATOR"/>
    <property type="match status" value="1"/>
</dbReference>
<feature type="transmembrane region" description="Helical" evidence="6">
    <location>
        <begin position="84"/>
        <end position="103"/>
    </location>
</feature>
<sequence length="251" mass="27265">MIDLLWRPEAWAALLTLTALEIVLGVDNVIFLSVMVSRIPPKQAQRARQIGLTLALVFRIVLLSLLVWLIGLTEDVLSFRGVGFSWRDLILIGGGLFLIAKATHEIHSEVDADEEAPAPKGGGGAFAMVIAQIVVIDLVFSIDSIITAIGMSQDLPIMIAAVIIAMAVMYLSSGPVARFVADNPTTKMLALAFLVMIGVALVADGFHFHIPRAYIYFAIAFSLSVEFFNVLAKRNRRRARQRQAANAAPPS</sequence>
<gene>
    <name evidence="7" type="ordered locus">RPE_2799</name>
</gene>
<evidence type="ECO:0000313" key="7">
    <source>
        <dbReference type="EMBL" id="ABJ06736.1"/>
    </source>
</evidence>
<evidence type="ECO:0000256" key="2">
    <source>
        <dbReference type="ARBA" id="ARBA00007511"/>
    </source>
</evidence>
<comment type="subcellular location">
    <subcellularLocation>
        <location evidence="1">Membrane</location>
        <topology evidence="1">Multi-pass membrane protein</topology>
    </subcellularLocation>
</comment>
<feature type="transmembrane region" description="Helical" evidence="6">
    <location>
        <begin position="49"/>
        <end position="72"/>
    </location>
</feature>
<reference evidence="7" key="1">
    <citation type="submission" date="2006-09" db="EMBL/GenBank/DDBJ databases">
        <title>Complete sequence of Rhodopseudomonas palustris BisA53.</title>
        <authorList>
            <consortium name="US DOE Joint Genome Institute"/>
            <person name="Copeland A."/>
            <person name="Lucas S."/>
            <person name="Lapidus A."/>
            <person name="Barry K."/>
            <person name="Detter J.C."/>
            <person name="Glavina del Rio T."/>
            <person name="Hammon N."/>
            <person name="Israni S."/>
            <person name="Dalin E."/>
            <person name="Tice H."/>
            <person name="Pitluck S."/>
            <person name="Chain P."/>
            <person name="Malfatti S."/>
            <person name="Shin M."/>
            <person name="Vergez L."/>
            <person name="Schmutz J."/>
            <person name="Larimer F."/>
            <person name="Land M."/>
            <person name="Hauser L."/>
            <person name="Pelletier D.A."/>
            <person name="Kyrpides N."/>
            <person name="Kim E."/>
            <person name="Harwood C.S."/>
            <person name="Oda Y."/>
            <person name="Richardson P."/>
        </authorList>
    </citation>
    <scope>NUCLEOTIDE SEQUENCE [LARGE SCALE GENOMIC DNA]</scope>
    <source>
        <strain evidence="7">BisA53</strain>
    </source>
</reference>
<keyword evidence="5 6" id="KW-0472">Membrane</keyword>
<organism evidence="7">
    <name type="scientific">Rhodopseudomonas palustris (strain BisA53)</name>
    <dbReference type="NCBI Taxonomy" id="316055"/>
    <lineage>
        <taxon>Bacteria</taxon>
        <taxon>Pseudomonadati</taxon>
        <taxon>Pseudomonadota</taxon>
        <taxon>Alphaproteobacteria</taxon>
        <taxon>Hyphomicrobiales</taxon>
        <taxon>Nitrobacteraceae</taxon>
        <taxon>Rhodopseudomonas</taxon>
    </lineage>
</organism>
<dbReference type="KEGG" id="rpe:RPE_2799"/>
<feature type="transmembrane region" description="Helical" evidence="6">
    <location>
        <begin position="155"/>
        <end position="177"/>
    </location>
</feature>
<evidence type="ECO:0000256" key="5">
    <source>
        <dbReference type="ARBA" id="ARBA00023136"/>
    </source>
</evidence>
<protein>
    <submittedName>
        <fullName evidence="7">Integral membrane protein TerC</fullName>
    </submittedName>
</protein>
<feature type="transmembrane region" description="Helical" evidence="6">
    <location>
        <begin position="12"/>
        <end position="37"/>
    </location>
</feature>
<feature type="transmembrane region" description="Helical" evidence="6">
    <location>
        <begin position="214"/>
        <end position="232"/>
    </location>
</feature>
<dbReference type="InterPro" id="IPR005496">
    <property type="entry name" value="Integral_membrane_TerC"/>
</dbReference>
<evidence type="ECO:0000256" key="1">
    <source>
        <dbReference type="ARBA" id="ARBA00004141"/>
    </source>
</evidence>
<dbReference type="HOGENOM" id="CLU_064910_0_0_5"/>
<accession>Q07MU8</accession>
<dbReference type="eggNOG" id="COG0861">
    <property type="taxonomic scope" value="Bacteria"/>
</dbReference>
<evidence type="ECO:0000256" key="6">
    <source>
        <dbReference type="SAM" id="Phobius"/>
    </source>
</evidence>
<dbReference type="EMBL" id="CP000463">
    <property type="protein sequence ID" value="ABJ06736.1"/>
    <property type="molecule type" value="Genomic_DNA"/>
</dbReference>
<evidence type="ECO:0000256" key="3">
    <source>
        <dbReference type="ARBA" id="ARBA00022692"/>
    </source>
</evidence>
<dbReference type="STRING" id="316055.RPE_2799"/>
<name>Q07MU8_RHOP5</name>
<dbReference type="GO" id="GO:0016020">
    <property type="term" value="C:membrane"/>
    <property type="evidence" value="ECO:0007669"/>
    <property type="project" value="UniProtKB-SubCell"/>
</dbReference>
<dbReference type="PANTHER" id="PTHR30238:SF4">
    <property type="entry name" value="SLL1022 PROTEIN"/>
    <property type="match status" value="1"/>
</dbReference>
<evidence type="ECO:0000256" key="4">
    <source>
        <dbReference type="ARBA" id="ARBA00022989"/>
    </source>
</evidence>
<keyword evidence="3 6" id="KW-0812">Transmembrane</keyword>
<keyword evidence="4 6" id="KW-1133">Transmembrane helix</keyword>
<dbReference type="OrthoDB" id="9805314at2"/>
<feature type="transmembrane region" description="Helical" evidence="6">
    <location>
        <begin position="124"/>
        <end position="149"/>
    </location>
</feature>
<dbReference type="AlphaFoldDB" id="Q07MU8"/>
<feature type="transmembrane region" description="Helical" evidence="6">
    <location>
        <begin position="189"/>
        <end position="208"/>
    </location>
</feature>